<gene>
    <name evidence="12" type="ORF">EDS130_LOCUS18649</name>
</gene>
<dbReference type="InterPro" id="IPR008271">
    <property type="entry name" value="Ser/Thr_kinase_AS"/>
</dbReference>
<feature type="compositionally biased region" description="Polar residues" evidence="10">
    <location>
        <begin position="1036"/>
        <end position="1055"/>
    </location>
</feature>
<feature type="region of interest" description="Disordered" evidence="10">
    <location>
        <begin position="401"/>
        <end position="480"/>
    </location>
</feature>
<dbReference type="Proteomes" id="UP000663852">
    <property type="component" value="Unassembled WGS sequence"/>
</dbReference>
<dbReference type="InterPro" id="IPR011009">
    <property type="entry name" value="Kinase-like_dom_sf"/>
</dbReference>
<sequence length="1179" mass="130833">MPTRSTYNQPLSASSNHQAINNNNSNQISNINSNVDITSYIGKVLTINQHQVIVEDILGQGGFAFVFLVRAFNQQRYALKRMYVNNERGLTVCQREIAILKEFSSHANIVKYIDSSIQRLSPPTQSHVQKKHMTNKKDDDDDDVEDDAIYEILLLTEYCSNGSLTSRLSEQRNNGVSLNERQILRIFADICNAVSSCHHRRPQPILHRDIKLENILIDSHQSFVLCDFGSAIMLPPSLQNDHQQYQSQQLTTVIIQQLEEEIQRYTTLSYRAPEMIDLYSRLPITLKADIWAMGCLLYKLMYNVMPFGDSILAIQNGTFVIPDDMAQTYNRDLNVLVRYMLETDINKRPDIWQVAFITYKLLGVECPIPNRCQSKIPDLSTIPMPLTESESRHQRTIALANAKPTLTSTSDETSTLGTAVNPRERPRGMIAPSGSFINFTQSPQRSPAVAGPPPPPPPKPQLPPPIQVATPTRTSHQRSGSAAQFMFDDDFSQFPNHALSLTNIPNMTVTTPKTAVATPDLNVSRARPSPPASLSAASGVVFQQQLFPPPPVTSSSNTQLTSTSIGHHQHRRSASQTISPINDQPIPQQAISVESTASFERRHSIDSSSKPTTSQPEALFINEASDDDEDDDALATNLNKLKVYNHSTENVKSRESLILNEDDRLFAKTYTINSQLKSDDEQTSSSLSDENENIDKTNQKNKKKAQSSLTPLRSSHHPSTDEAEKHMSSPSTTNKNLVKRLIERCSLQQQSQQDELSSSSTPSKRKDSFSLANDHPISMGDFSDNKSTSDDDDNDDNDDENHYNNHDVNNAGFDQLINEDSDDDTAQQTMTTSKNNVGSSLFTTSRHKEQQYEHFQDSDDDDNYSTTKSSSNPTTKLFNLFSTNSKTNPSNDTKRILNEHNNQTNSSFIDNDNPFLQAPFHFSHRSPTHKQTAPAPSSSISTDTTSTSSLTTSFDPTSIVVGKRLSAFAPYHRQELHSGNSVTDSSPPPYNFGALKQKIPHSESYPPGVNNNSIAANQPLISKDVFTNAPFKVKTMSKQAPQSQHSMTSNKTNAISPSSSHSTSSSNSQLIDLTAPTQPIPDLTIKDQSRPSPLRRPVGSAGLAKHFSTLGAMNSTNDRYSFHSERVNTDGQSSSDEFTSSTSSRKRSNKKKSSISTGNDSQHAYANLSFNDAIVDELL</sequence>
<feature type="domain" description="Protein kinase" evidence="11">
    <location>
        <begin position="52"/>
        <end position="362"/>
    </location>
</feature>
<dbReference type="PROSITE" id="PS50011">
    <property type="entry name" value="PROTEIN_KINASE_DOM"/>
    <property type="match status" value="1"/>
</dbReference>
<keyword evidence="2" id="KW-0723">Serine/threonine-protein kinase</keyword>
<feature type="compositionally biased region" description="Polar residues" evidence="10">
    <location>
        <begin position="469"/>
        <end position="480"/>
    </location>
</feature>
<feature type="compositionally biased region" description="Low complexity" evidence="10">
    <location>
        <begin position="1133"/>
        <end position="1143"/>
    </location>
</feature>
<feature type="region of interest" description="Disordered" evidence="10">
    <location>
        <begin position="1035"/>
        <end position="1100"/>
    </location>
</feature>
<dbReference type="GO" id="GO:2000369">
    <property type="term" value="P:regulation of clathrin-dependent endocytosis"/>
    <property type="evidence" value="ECO:0007669"/>
    <property type="project" value="TreeGrafter"/>
</dbReference>
<dbReference type="GO" id="GO:0005524">
    <property type="term" value="F:ATP binding"/>
    <property type="evidence" value="ECO:0007669"/>
    <property type="project" value="UniProtKB-UniRule"/>
</dbReference>
<dbReference type="InterPro" id="IPR017441">
    <property type="entry name" value="Protein_kinase_ATP_BS"/>
</dbReference>
<feature type="compositionally biased region" description="Low complexity" evidence="10">
    <location>
        <begin position="865"/>
        <end position="876"/>
    </location>
</feature>
<feature type="region of interest" description="Disordered" evidence="10">
    <location>
        <begin position="747"/>
        <end position="897"/>
    </location>
</feature>
<dbReference type="AlphaFoldDB" id="A0A814M5J9"/>
<feature type="compositionally biased region" description="Low complexity" evidence="10">
    <location>
        <begin position="405"/>
        <end position="418"/>
    </location>
</feature>
<dbReference type="GO" id="GO:0005737">
    <property type="term" value="C:cytoplasm"/>
    <property type="evidence" value="ECO:0007669"/>
    <property type="project" value="TreeGrafter"/>
</dbReference>
<feature type="compositionally biased region" description="Pro residues" evidence="10">
    <location>
        <begin position="450"/>
        <end position="466"/>
    </location>
</feature>
<dbReference type="PROSITE" id="PS00107">
    <property type="entry name" value="PROTEIN_KINASE_ATP"/>
    <property type="match status" value="1"/>
</dbReference>
<feature type="compositionally biased region" description="Low complexity" evidence="10">
    <location>
        <begin position="932"/>
        <end position="954"/>
    </location>
</feature>
<evidence type="ECO:0000313" key="12">
    <source>
        <dbReference type="EMBL" id="CAF1075119.1"/>
    </source>
</evidence>
<feature type="region of interest" description="Disordered" evidence="10">
    <location>
        <begin position="1125"/>
        <end position="1162"/>
    </location>
</feature>
<keyword evidence="4 9" id="KW-0547">Nucleotide-binding</keyword>
<evidence type="ECO:0000256" key="4">
    <source>
        <dbReference type="ARBA" id="ARBA00022741"/>
    </source>
</evidence>
<evidence type="ECO:0000259" key="11">
    <source>
        <dbReference type="PROSITE" id="PS50011"/>
    </source>
</evidence>
<feature type="region of interest" description="Disordered" evidence="10">
    <location>
        <begin position="924"/>
        <end position="954"/>
    </location>
</feature>
<dbReference type="EC" id="2.7.11.1" evidence="1"/>
<feature type="compositionally biased region" description="Polar residues" evidence="10">
    <location>
        <begin position="606"/>
        <end position="616"/>
    </location>
</feature>
<feature type="compositionally biased region" description="Basic and acidic residues" evidence="10">
    <location>
        <begin position="846"/>
        <end position="857"/>
    </location>
</feature>
<feature type="compositionally biased region" description="Polar residues" evidence="10">
    <location>
        <begin position="435"/>
        <end position="445"/>
    </location>
</feature>
<feature type="binding site" evidence="9">
    <location>
        <position position="80"/>
    </location>
    <ligand>
        <name>ATP</name>
        <dbReference type="ChEBI" id="CHEBI:30616"/>
    </ligand>
</feature>
<dbReference type="GO" id="GO:0035612">
    <property type="term" value="F:AP-2 adaptor complex binding"/>
    <property type="evidence" value="ECO:0007669"/>
    <property type="project" value="TreeGrafter"/>
</dbReference>
<keyword evidence="5" id="KW-0418">Kinase</keyword>
<dbReference type="PANTHER" id="PTHR22967:SF57">
    <property type="entry name" value="AUXILIN, ISOFORM A-RELATED"/>
    <property type="match status" value="1"/>
</dbReference>
<reference evidence="12" key="1">
    <citation type="submission" date="2021-02" db="EMBL/GenBank/DDBJ databases">
        <authorList>
            <person name="Nowell W R."/>
        </authorList>
    </citation>
    <scope>NUCLEOTIDE SEQUENCE</scope>
</reference>
<comment type="caution">
    <text evidence="12">The sequence shown here is derived from an EMBL/GenBank/DDBJ whole genome shotgun (WGS) entry which is preliminary data.</text>
</comment>
<evidence type="ECO:0000256" key="6">
    <source>
        <dbReference type="ARBA" id="ARBA00022840"/>
    </source>
</evidence>
<comment type="catalytic activity">
    <reaction evidence="8">
        <text>L-seryl-[protein] + ATP = O-phospho-L-seryl-[protein] + ADP + H(+)</text>
        <dbReference type="Rhea" id="RHEA:17989"/>
        <dbReference type="Rhea" id="RHEA-COMP:9863"/>
        <dbReference type="Rhea" id="RHEA-COMP:11604"/>
        <dbReference type="ChEBI" id="CHEBI:15378"/>
        <dbReference type="ChEBI" id="CHEBI:29999"/>
        <dbReference type="ChEBI" id="CHEBI:30616"/>
        <dbReference type="ChEBI" id="CHEBI:83421"/>
        <dbReference type="ChEBI" id="CHEBI:456216"/>
        <dbReference type="EC" id="2.7.11.1"/>
    </reaction>
</comment>
<feature type="compositionally biased region" description="Basic and acidic residues" evidence="10">
    <location>
        <begin position="718"/>
        <end position="727"/>
    </location>
</feature>
<dbReference type="GO" id="GO:0004674">
    <property type="term" value="F:protein serine/threonine kinase activity"/>
    <property type="evidence" value="ECO:0007669"/>
    <property type="project" value="UniProtKB-KW"/>
</dbReference>
<dbReference type="InterPro" id="IPR000719">
    <property type="entry name" value="Prot_kinase_dom"/>
</dbReference>
<keyword evidence="6 9" id="KW-0067">ATP-binding</keyword>
<feature type="region of interest" description="Disordered" evidence="10">
    <location>
        <begin position="676"/>
        <end position="732"/>
    </location>
</feature>
<feature type="region of interest" description="Disordered" evidence="10">
    <location>
        <begin position="121"/>
        <end position="142"/>
    </location>
</feature>
<dbReference type="SUPFAM" id="SSF56112">
    <property type="entry name" value="Protein kinase-like (PK-like)"/>
    <property type="match status" value="1"/>
</dbReference>
<feature type="compositionally biased region" description="Polar residues" evidence="10">
    <location>
        <begin position="574"/>
        <end position="598"/>
    </location>
</feature>
<feature type="compositionally biased region" description="Low complexity" evidence="10">
    <location>
        <begin position="1056"/>
        <end position="1068"/>
    </location>
</feature>
<proteinExistence type="predicted"/>
<feature type="compositionally biased region" description="Low complexity" evidence="10">
    <location>
        <begin position="553"/>
        <end position="564"/>
    </location>
</feature>
<dbReference type="Pfam" id="PF00069">
    <property type="entry name" value="Pkinase"/>
    <property type="match status" value="1"/>
</dbReference>
<evidence type="ECO:0000313" key="13">
    <source>
        <dbReference type="Proteomes" id="UP000663852"/>
    </source>
</evidence>
<feature type="region of interest" description="Disordered" evidence="10">
    <location>
        <begin position="548"/>
        <end position="616"/>
    </location>
</feature>
<comment type="catalytic activity">
    <reaction evidence="7">
        <text>L-threonyl-[protein] + ATP = O-phospho-L-threonyl-[protein] + ADP + H(+)</text>
        <dbReference type="Rhea" id="RHEA:46608"/>
        <dbReference type="Rhea" id="RHEA-COMP:11060"/>
        <dbReference type="Rhea" id="RHEA-COMP:11605"/>
        <dbReference type="ChEBI" id="CHEBI:15378"/>
        <dbReference type="ChEBI" id="CHEBI:30013"/>
        <dbReference type="ChEBI" id="CHEBI:30616"/>
        <dbReference type="ChEBI" id="CHEBI:61977"/>
        <dbReference type="ChEBI" id="CHEBI:456216"/>
        <dbReference type="EC" id="2.7.11.1"/>
    </reaction>
</comment>
<dbReference type="PANTHER" id="PTHR22967">
    <property type="entry name" value="SERINE/THREONINE PROTEIN KINASE"/>
    <property type="match status" value="1"/>
</dbReference>
<feature type="compositionally biased region" description="Polar residues" evidence="10">
    <location>
        <begin position="880"/>
        <end position="891"/>
    </location>
</feature>
<dbReference type="OrthoDB" id="2018507at2759"/>
<dbReference type="Gene3D" id="1.10.510.10">
    <property type="entry name" value="Transferase(Phosphotransferase) domain 1"/>
    <property type="match status" value="1"/>
</dbReference>
<feature type="compositionally biased region" description="Basic residues" evidence="10">
    <location>
        <begin position="1144"/>
        <end position="1153"/>
    </location>
</feature>
<evidence type="ECO:0000256" key="8">
    <source>
        <dbReference type="ARBA" id="ARBA00048679"/>
    </source>
</evidence>
<organism evidence="12 13">
    <name type="scientific">Adineta ricciae</name>
    <name type="common">Rotifer</name>
    <dbReference type="NCBI Taxonomy" id="249248"/>
    <lineage>
        <taxon>Eukaryota</taxon>
        <taxon>Metazoa</taxon>
        <taxon>Spiralia</taxon>
        <taxon>Gnathifera</taxon>
        <taxon>Rotifera</taxon>
        <taxon>Eurotatoria</taxon>
        <taxon>Bdelloidea</taxon>
        <taxon>Adinetida</taxon>
        <taxon>Adinetidae</taxon>
        <taxon>Adineta</taxon>
    </lineage>
</organism>
<evidence type="ECO:0000256" key="3">
    <source>
        <dbReference type="ARBA" id="ARBA00022679"/>
    </source>
</evidence>
<evidence type="ECO:0000256" key="7">
    <source>
        <dbReference type="ARBA" id="ARBA00047899"/>
    </source>
</evidence>
<evidence type="ECO:0000256" key="2">
    <source>
        <dbReference type="ARBA" id="ARBA00022527"/>
    </source>
</evidence>
<evidence type="ECO:0000256" key="9">
    <source>
        <dbReference type="PROSITE-ProRule" id="PRU10141"/>
    </source>
</evidence>
<evidence type="ECO:0000256" key="5">
    <source>
        <dbReference type="ARBA" id="ARBA00022777"/>
    </source>
</evidence>
<feature type="compositionally biased region" description="Polar residues" evidence="10">
    <location>
        <begin position="826"/>
        <end position="844"/>
    </location>
</feature>
<feature type="compositionally biased region" description="Low complexity" evidence="10">
    <location>
        <begin position="747"/>
        <end position="762"/>
    </location>
</feature>
<feature type="compositionally biased region" description="Acidic residues" evidence="10">
    <location>
        <begin position="790"/>
        <end position="799"/>
    </location>
</feature>
<accession>A0A814M5J9</accession>
<name>A0A814M5J9_ADIRI</name>
<dbReference type="EMBL" id="CAJNOJ010000087">
    <property type="protein sequence ID" value="CAF1075119.1"/>
    <property type="molecule type" value="Genomic_DNA"/>
</dbReference>
<dbReference type="PROSITE" id="PS00108">
    <property type="entry name" value="PROTEIN_KINASE_ST"/>
    <property type="match status" value="1"/>
</dbReference>
<evidence type="ECO:0000256" key="1">
    <source>
        <dbReference type="ARBA" id="ARBA00012513"/>
    </source>
</evidence>
<evidence type="ECO:0000256" key="10">
    <source>
        <dbReference type="SAM" id="MobiDB-lite"/>
    </source>
</evidence>
<dbReference type="GO" id="GO:0045747">
    <property type="term" value="P:positive regulation of Notch signaling pathway"/>
    <property type="evidence" value="ECO:0007669"/>
    <property type="project" value="TreeGrafter"/>
</dbReference>
<protein>
    <recommendedName>
        <fullName evidence="1">non-specific serine/threonine protein kinase</fullName>
        <ecNumber evidence="1">2.7.11.1</ecNumber>
    </recommendedName>
</protein>
<keyword evidence="3" id="KW-0808">Transferase</keyword>
<dbReference type="SMART" id="SM00220">
    <property type="entry name" value="S_TKc"/>
    <property type="match status" value="1"/>
</dbReference>